<dbReference type="EMBL" id="BEZZ01000140">
    <property type="protein sequence ID" value="GCC26822.1"/>
    <property type="molecule type" value="Genomic_DNA"/>
</dbReference>
<keyword evidence="5" id="KW-1003">Cell membrane</keyword>
<keyword evidence="6 11" id="KW-0812">Transmembrane</keyword>
<dbReference type="GO" id="GO:0005886">
    <property type="term" value="C:plasma membrane"/>
    <property type="evidence" value="ECO:0007669"/>
    <property type="project" value="UniProtKB-SubCell"/>
</dbReference>
<comment type="caution">
    <text evidence="12">The sequence shown here is derived from an EMBL/GenBank/DDBJ whole genome shotgun (WGS) entry which is preliminary data.</text>
</comment>
<dbReference type="Proteomes" id="UP000287033">
    <property type="component" value="Unassembled WGS sequence"/>
</dbReference>
<evidence type="ECO:0000256" key="1">
    <source>
        <dbReference type="ARBA" id="ARBA00004435"/>
    </source>
</evidence>
<evidence type="ECO:0000313" key="13">
    <source>
        <dbReference type="Proteomes" id="UP000287033"/>
    </source>
</evidence>
<feature type="transmembrane region" description="Helical" evidence="11">
    <location>
        <begin position="76"/>
        <end position="96"/>
    </location>
</feature>
<evidence type="ECO:0000256" key="6">
    <source>
        <dbReference type="ARBA" id="ARBA00022692"/>
    </source>
</evidence>
<keyword evidence="4" id="KW-0796">Tight junction</keyword>
<evidence type="ECO:0000256" key="7">
    <source>
        <dbReference type="ARBA" id="ARBA00022949"/>
    </source>
</evidence>
<feature type="transmembrane region" description="Helical" evidence="11">
    <location>
        <begin position="223"/>
        <end position="243"/>
    </location>
</feature>
<evidence type="ECO:0000256" key="2">
    <source>
        <dbReference type="ARBA" id="ARBA00004651"/>
    </source>
</evidence>
<feature type="transmembrane region" description="Helical" evidence="11">
    <location>
        <begin position="180"/>
        <end position="203"/>
    </location>
</feature>
<comment type="subcellular location">
    <subcellularLocation>
        <location evidence="1">Cell junction</location>
        <location evidence="1">Tight junction</location>
    </subcellularLocation>
    <subcellularLocation>
        <location evidence="2">Cell membrane</location>
        <topology evidence="2">Multi-pass membrane protein</topology>
    </subcellularLocation>
</comment>
<feature type="transmembrane region" description="Helical" evidence="11">
    <location>
        <begin position="148"/>
        <end position="168"/>
    </location>
</feature>
<evidence type="ECO:0000256" key="10">
    <source>
        <dbReference type="SAM" id="MobiDB-lite"/>
    </source>
</evidence>
<dbReference type="InterPro" id="IPR004031">
    <property type="entry name" value="PMP22/EMP/MP20/Claudin"/>
</dbReference>
<sequence>METTRYPIGRCETGSDRERCSETGHRSHRALLDEDKQLSAGQSSSSITEKPLAAGTPGSGSGWILISQNMRTPPPMIIGIISAPLGLVLVFVAVLTPQWRQGSVNLGKNTAMKSDGLWESCLELQDTKQCWPVTTVYQRDEIVQWSRALMLSSLLVCGMGIIVASVGIRCWMDFPLRNVAGASGVVIILAGSLCITPLTLYMASMQEISPDTHTQYQSGSSLYFGWAGSCIEIFGGIALALSFTCPTFERCRESGQNAKRPYEVDY</sequence>
<feature type="region of interest" description="Disordered" evidence="10">
    <location>
        <begin position="1"/>
        <end position="56"/>
    </location>
</feature>
<accession>A0A401S8V8</accession>
<organism evidence="12 13">
    <name type="scientific">Chiloscyllium punctatum</name>
    <name type="common">Brownbanded bambooshark</name>
    <name type="synonym">Hemiscyllium punctatum</name>
    <dbReference type="NCBI Taxonomy" id="137246"/>
    <lineage>
        <taxon>Eukaryota</taxon>
        <taxon>Metazoa</taxon>
        <taxon>Chordata</taxon>
        <taxon>Craniata</taxon>
        <taxon>Vertebrata</taxon>
        <taxon>Chondrichthyes</taxon>
        <taxon>Elasmobranchii</taxon>
        <taxon>Galeomorphii</taxon>
        <taxon>Galeoidea</taxon>
        <taxon>Orectolobiformes</taxon>
        <taxon>Hemiscylliidae</taxon>
        <taxon>Chiloscyllium</taxon>
    </lineage>
</organism>
<evidence type="ECO:0000256" key="9">
    <source>
        <dbReference type="ARBA" id="ARBA00023136"/>
    </source>
</evidence>
<keyword evidence="9 11" id="KW-0472">Membrane</keyword>
<dbReference type="GO" id="GO:0005198">
    <property type="term" value="F:structural molecule activity"/>
    <property type="evidence" value="ECO:0007669"/>
    <property type="project" value="InterPro"/>
</dbReference>
<dbReference type="Pfam" id="PF00822">
    <property type="entry name" value="PMP22_Claudin"/>
    <property type="match status" value="1"/>
</dbReference>
<evidence type="ECO:0000256" key="4">
    <source>
        <dbReference type="ARBA" id="ARBA00022427"/>
    </source>
</evidence>
<keyword evidence="7" id="KW-0965">Cell junction</keyword>
<protein>
    <recommendedName>
        <fullName evidence="14">Claudin</fullName>
    </recommendedName>
</protein>
<dbReference type="STRING" id="137246.A0A401S8V8"/>
<dbReference type="GO" id="GO:0005923">
    <property type="term" value="C:bicellular tight junction"/>
    <property type="evidence" value="ECO:0007669"/>
    <property type="project" value="UniProtKB-SubCell"/>
</dbReference>
<comment type="similarity">
    <text evidence="3">Belongs to the claudin family.</text>
</comment>
<proteinExistence type="inferred from homology"/>
<feature type="compositionally biased region" description="Basic and acidic residues" evidence="10">
    <location>
        <begin position="13"/>
        <end position="37"/>
    </location>
</feature>
<evidence type="ECO:0008006" key="14">
    <source>
        <dbReference type="Google" id="ProtNLM"/>
    </source>
</evidence>
<dbReference type="AlphaFoldDB" id="A0A401S8V8"/>
<evidence type="ECO:0000256" key="5">
    <source>
        <dbReference type="ARBA" id="ARBA00022475"/>
    </source>
</evidence>
<evidence type="ECO:0000256" key="3">
    <source>
        <dbReference type="ARBA" id="ARBA00008295"/>
    </source>
</evidence>
<evidence type="ECO:0000256" key="11">
    <source>
        <dbReference type="SAM" id="Phobius"/>
    </source>
</evidence>
<keyword evidence="8 11" id="KW-1133">Transmembrane helix</keyword>
<dbReference type="Gene3D" id="1.20.140.150">
    <property type="match status" value="1"/>
</dbReference>
<dbReference type="PANTHER" id="PTHR12002">
    <property type="entry name" value="CLAUDIN"/>
    <property type="match status" value="1"/>
</dbReference>
<dbReference type="OrthoDB" id="9924147at2759"/>
<name>A0A401S8V8_CHIPU</name>
<evidence type="ECO:0000256" key="8">
    <source>
        <dbReference type="ARBA" id="ARBA00022989"/>
    </source>
</evidence>
<reference evidence="12 13" key="1">
    <citation type="journal article" date="2018" name="Nat. Ecol. Evol.">
        <title>Shark genomes provide insights into elasmobranch evolution and the origin of vertebrates.</title>
        <authorList>
            <person name="Hara Y"/>
            <person name="Yamaguchi K"/>
            <person name="Onimaru K"/>
            <person name="Kadota M"/>
            <person name="Koyanagi M"/>
            <person name="Keeley SD"/>
            <person name="Tatsumi K"/>
            <person name="Tanaka K"/>
            <person name="Motone F"/>
            <person name="Kageyama Y"/>
            <person name="Nozu R"/>
            <person name="Adachi N"/>
            <person name="Nishimura O"/>
            <person name="Nakagawa R"/>
            <person name="Tanegashima C"/>
            <person name="Kiyatake I"/>
            <person name="Matsumoto R"/>
            <person name="Murakumo K"/>
            <person name="Nishida K"/>
            <person name="Terakita A"/>
            <person name="Kuratani S"/>
            <person name="Sato K"/>
            <person name="Hyodo S Kuraku.S."/>
        </authorList>
    </citation>
    <scope>NUCLEOTIDE SEQUENCE [LARGE SCALE GENOMIC DNA]</scope>
</reference>
<feature type="compositionally biased region" description="Polar residues" evidence="10">
    <location>
        <begin position="39"/>
        <end position="48"/>
    </location>
</feature>
<evidence type="ECO:0000313" key="12">
    <source>
        <dbReference type="EMBL" id="GCC26822.1"/>
    </source>
</evidence>
<dbReference type="OMA" id="IGVRCWT"/>
<gene>
    <name evidence="12" type="ORF">chiPu_0005242</name>
</gene>
<keyword evidence="13" id="KW-1185">Reference proteome</keyword>
<dbReference type="InterPro" id="IPR006187">
    <property type="entry name" value="Claudin"/>
</dbReference>
<dbReference type="PRINTS" id="PR01077">
    <property type="entry name" value="CLAUDIN"/>
</dbReference>